<dbReference type="Proteomes" id="UP000663859">
    <property type="component" value="Unassembled WGS sequence"/>
</dbReference>
<dbReference type="HAMAP" id="MF_00140_B">
    <property type="entry name" value="Trp_tRNA_synth_B"/>
    <property type="match status" value="1"/>
</dbReference>
<dbReference type="RefSeq" id="WP_174581882.1">
    <property type="nucleotide sequence ID" value="NZ_CAJNOB010000001.1"/>
</dbReference>
<comment type="catalytic activity">
    <reaction evidence="7 8">
        <text>tRNA(Trp) + L-tryptophan + ATP = L-tryptophyl-tRNA(Trp) + AMP + diphosphate + H(+)</text>
        <dbReference type="Rhea" id="RHEA:24080"/>
        <dbReference type="Rhea" id="RHEA-COMP:9671"/>
        <dbReference type="Rhea" id="RHEA-COMP:9705"/>
        <dbReference type="ChEBI" id="CHEBI:15378"/>
        <dbReference type="ChEBI" id="CHEBI:30616"/>
        <dbReference type="ChEBI" id="CHEBI:33019"/>
        <dbReference type="ChEBI" id="CHEBI:57912"/>
        <dbReference type="ChEBI" id="CHEBI:78442"/>
        <dbReference type="ChEBI" id="CHEBI:78535"/>
        <dbReference type="ChEBI" id="CHEBI:456215"/>
        <dbReference type="EC" id="6.1.1.2"/>
    </reaction>
</comment>
<keyword evidence="4 8" id="KW-0067">ATP-binding</keyword>
<protein>
    <recommendedName>
        <fullName evidence="8">Tryptophan--tRNA ligase</fullName>
        <ecNumber evidence="8">6.1.1.2</ecNumber>
    </recommendedName>
    <alternativeName>
        <fullName evidence="8">Tryptophanyl-tRNA synthetase</fullName>
        <shortName evidence="8">TrpRS</shortName>
    </alternativeName>
</protein>
<dbReference type="PRINTS" id="PR01039">
    <property type="entry name" value="TRNASYNTHTRP"/>
</dbReference>
<keyword evidence="8" id="KW-0963">Cytoplasm</keyword>
<gene>
    <name evidence="8 10" type="primary">trpS</name>
    <name evidence="10" type="ORF">MPNT_10418</name>
</gene>
<evidence type="ECO:0000256" key="9">
    <source>
        <dbReference type="RuleBase" id="RU363036"/>
    </source>
</evidence>
<evidence type="ECO:0000313" key="10">
    <source>
        <dbReference type="EMBL" id="CAF0689889.1"/>
    </source>
</evidence>
<reference evidence="10" key="1">
    <citation type="submission" date="2021-02" db="EMBL/GenBank/DDBJ databases">
        <authorList>
            <person name="Cremers G."/>
            <person name="Picone N."/>
        </authorList>
    </citation>
    <scope>NUCLEOTIDE SEQUENCE</scope>
    <source>
        <strain evidence="10">PQ17</strain>
    </source>
</reference>
<dbReference type="GO" id="GO:0006436">
    <property type="term" value="P:tryptophanyl-tRNA aminoacylation"/>
    <property type="evidence" value="ECO:0007669"/>
    <property type="project" value="UniProtKB-UniRule"/>
</dbReference>
<comment type="subcellular location">
    <subcellularLocation>
        <location evidence="8">Cytoplasm</location>
    </subcellularLocation>
</comment>
<keyword evidence="3 8" id="KW-0547">Nucleotide-binding</keyword>
<dbReference type="GO" id="GO:0004830">
    <property type="term" value="F:tryptophan-tRNA ligase activity"/>
    <property type="evidence" value="ECO:0007669"/>
    <property type="project" value="UniProtKB-UniRule"/>
</dbReference>
<evidence type="ECO:0000256" key="2">
    <source>
        <dbReference type="ARBA" id="ARBA00022598"/>
    </source>
</evidence>
<dbReference type="InterPro" id="IPR050203">
    <property type="entry name" value="Trp-tRNA_synthetase"/>
</dbReference>
<dbReference type="Gene3D" id="1.10.240.10">
    <property type="entry name" value="Tyrosyl-Transfer RNA Synthetase"/>
    <property type="match status" value="1"/>
</dbReference>
<keyword evidence="11" id="KW-1185">Reference proteome</keyword>
<comment type="function">
    <text evidence="8">Catalyzes the attachment of tryptophan to tRNA(Trp).</text>
</comment>
<dbReference type="InterPro" id="IPR014729">
    <property type="entry name" value="Rossmann-like_a/b/a_fold"/>
</dbReference>
<feature type="binding site" evidence="8">
    <location>
        <begin position="16"/>
        <end position="17"/>
    </location>
    <ligand>
        <name>ATP</name>
        <dbReference type="ChEBI" id="CHEBI:30616"/>
    </ligand>
</feature>
<dbReference type="InterPro" id="IPR002306">
    <property type="entry name" value="Trp-tRNA-ligase"/>
</dbReference>
<keyword evidence="5 8" id="KW-0648">Protein biosynthesis</keyword>
<dbReference type="Pfam" id="PF00579">
    <property type="entry name" value="tRNA-synt_1b"/>
    <property type="match status" value="1"/>
</dbReference>
<dbReference type="EC" id="6.1.1.2" evidence="8"/>
<evidence type="ECO:0000256" key="3">
    <source>
        <dbReference type="ARBA" id="ARBA00022741"/>
    </source>
</evidence>
<dbReference type="Gene3D" id="3.40.50.620">
    <property type="entry name" value="HUPs"/>
    <property type="match status" value="1"/>
</dbReference>
<accession>A0A8J2BJT3</accession>
<dbReference type="InterPro" id="IPR024109">
    <property type="entry name" value="Trp-tRNA-ligase_bac-type"/>
</dbReference>
<dbReference type="PANTHER" id="PTHR43766:SF1">
    <property type="entry name" value="TRYPTOPHAN--TRNA LIGASE, MITOCHONDRIAL"/>
    <property type="match status" value="1"/>
</dbReference>
<feature type="binding site" evidence="8">
    <location>
        <begin position="143"/>
        <end position="145"/>
    </location>
    <ligand>
        <name>ATP</name>
        <dbReference type="ChEBI" id="CHEBI:30616"/>
    </ligand>
</feature>
<feature type="short sequence motif" description="'HIGH' region" evidence="8">
    <location>
        <begin position="9"/>
        <end position="17"/>
    </location>
</feature>
<evidence type="ECO:0000256" key="6">
    <source>
        <dbReference type="ARBA" id="ARBA00023146"/>
    </source>
</evidence>
<dbReference type="SUPFAM" id="SSF52374">
    <property type="entry name" value="Nucleotidylyl transferase"/>
    <property type="match status" value="1"/>
</dbReference>
<keyword evidence="2 8" id="KW-0436">Ligase</keyword>
<evidence type="ECO:0000256" key="5">
    <source>
        <dbReference type="ARBA" id="ARBA00022917"/>
    </source>
</evidence>
<name>A0A8J2BJT3_9BACT</name>
<feature type="binding site" evidence="8">
    <location>
        <position position="131"/>
    </location>
    <ligand>
        <name>L-tryptophan</name>
        <dbReference type="ChEBI" id="CHEBI:57912"/>
    </ligand>
</feature>
<dbReference type="GO" id="GO:0005829">
    <property type="term" value="C:cytosol"/>
    <property type="evidence" value="ECO:0007669"/>
    <property type="project" value="TreeGrafter"/>
</dbReference>
<proteinExistence type="inferred from homology"/>
<dbReference type="FunFam" id="1.10.240.10:FF:000005">
    <property type="entry name" value="Tryptophan--tRNA ligase"/>
    <property type="match status" value="1"/>
</dbReference>
<feature type="binding site" evidence="8">
    <location>
        <position position="182"/>
    </location>
    <ligand>
        <name>ATP</name>
        <dbReference type="ChEBI" id="CHEBI:30616"/>
    </ligand>
</feature>
<feature type="binding site" evidence="8">
    <location>
        <begin position="189"/>
        <end position="193"/>
    </location>
    <ligand>
        <name>ATP</name>
        <dbReference type="ChEBI" id="CHEBI:30616"/>
    </ligand>
</feature>
<dbReference type="CDD" id="cd00806">
    <property type="entry name" value="TrpRS_core"/>
    <property type="match status" value="1"/>
</dbReference>
<dbReference type="EMBL" id="CAJNOB010000001">
    <property type="protein sequence ID" value="CAF0689889.1"/>
    <property type="molecule type" value="Genomic_DNA"/>
</dbReference>
<dbReference type="NCBIfam" id="TIGR00233">
    <property type="entry name" value="trpS"/>
    <property type="match status" value="1"/>
</dbReference>
<evidence type="ECO:0000256" key="8">
    <source>
        <dbReference type="HAMAP-Rule" id="MF_00140"/>
    </source>
</evidence>
<dbReference type="AlphaFoldDB" id="A0A8J2BJT3"/>
<dbReference type="GO" id="GO:0005524">
    <property type="term" value="F:ATP binding"/>
    <property type="evidence" value="ECO:0007669"/>
    <property type="project" value="UniProtKB-UniRule"/>
</dbReference>
<organism evidence="10 11">
    <name type="scientific">Candidatus Methylacidithermus pantelleriae</name>
    <dbReference type="NCBI Taxonomy" id="2744239"/>
    <lineage>
        <taxon>Bacteria</taxon>
        <taxon>Pseudomonadati</taxon>
        <taxon>Verrucomicrobiota</taxon>
        <taxon>Methylacidiphilae</taxon>
        <taxon>Methylacidiphilales</taxon>
        <taxon>Methylacidiphilaceae</taxon>
        <taxon>Candidatus Methylacidithermus</taxon>
    </lineage>
</organism>
<evidence type="ECO:0000256" key="7">
    <source>
        <dbReference type="ARBA" id="ARBA00049929"/>
    </source>
</evidence>
<dbReference type="PROSITE" id="PS00178">
    <property type="entry name" value="AA_TRNA_LIGASE_I"/>
    <property type="match status" value="1"/>
</dbReference>
<dbReference type="InterPro" id="IPR001412">
    <property type="entry name" value="aa-tRNA-synth_I_CS"/>
</dbReference>
<comment type="caution">
    <text evidence="10">The sequence shown here is derived from an EMBL/GenBank/DDBJ whole genome shotgun (WGS) entry which is preliminary data.</text>
</comment>
<comment type="similarity">
    <text evidence="1 8 9">Belongs to the class-I aminoacyl-tRNA synthetase family.</text>
</comment>
<dbReference type="InterPro" id="IPR002305">
    <property type="entry name" value="aa-tRNA-synth_Ic"/>
</dbReference>
<evidence type="ECO:0000256" key="4">
    <source>
        <dbReference type="ARBA" id="ARBA00022840"/>
    </source>
</evidence>
<feature type="binding site" evidence="8">
    <location>
        <begin position="8"/>
        <end position="10"/>
    </location>
    <ligand>
        <name>ATP</name>
        <dbReference type="ChEBI" id="CHEBI:30616"/>
    </ligand>
</feature>
<evidence type="ECO:0000256" key="1">
    <source>
        <dbReference type="ARBA" id="ARBA00005594"/>
    </source>
</evidence>
<comment type="subunit">
    <text evidence="8">Homodimer.</text>
</comment>
<feature type="short sequence motif" description="'KMSKS' region" evidence="8">
    <location>
        <begin position="189"/>
        <end position="193"/>
    </location>
</feature>
<dbReference type="PANTHER" id="PTHR43766">
    <property type="entry name" value="TRYPTOPHAN--TRNA LIGASE, MITOCHONDRIAL"/>
    <property type="match status" value="1"/>
</dbReference>
<evidence type="ECO:0000313" key="11">
    <source>
        <dbReference type="Proteomes" id="UP000663859"/>
    </source>
</evidence>
<sequence>MRILSGIQPSGSLHLGNYFGMMQRAISWQEKGEAIYFIADYHALTSLQDPSSLRRNVLEVARAFLACGLDPDRATLFRQSDVPWVVELAWLLSCCTPVGLLERCHSYKDKIARGLPASHALFSYPVLMAADILLYQAEMVPVGKDQKQHLEITRDIAAKFNQRFGPVFRIPEPDIQPDVAVVPGIDGQKMSKSYGNTVEIFADPEEITTRVMAIKTDSTPVEAPKPVEGSILASLYKLVSSPEEYQEWVASMRRGGIGYATYKKELAAKILGYFAPIRERYRQLGEKPSYVEEVLAQGAERARKLARPTLEMARRAAGLD</sequence>
<keyword evidence="6 8" id="KW-0030">Aminoacyl-tRNA synthetase</keyword>